<keyword evidence="7 13" id="KW-0479">Metal-binding</keyword>
<evidence type="ECO:0000256" key="3">
    <source>
        <dbReference type="ARBA" id="ARBA00004685"/>
    </source>
</evidence>
<comment type="pathway">
    <text evidence="3">Mycotoxin biosynthesis.</text>
</comment>
<dbReference type="RefSeq" id="XP_033456239.1">
    <property type="nucleotide sequence ID" value="XM_033605781.1"/>
</dbReference>
<name>A0A6J3LU87_9PEZI</name>
<dbReference type="CDD" id="cd11061">
    <property type="entry name" value="CYP67-like"/>
    <property type="match status" value="1"/>
</dbReference>
<sequence>MELSLWSLIYSVSAVSCLILISYTIYTIFLHPLAKYPGPLLARLTDLHSTYHAVHGDRHLEFQRLHSIYGPIVRFGPNSLSFNSSVALRDIYGVKSNVRKARFYEAFWANKHAASTHSVIDKQMHARKRRVLSQAFSDAAIRAAEKYILVHVREFCENLGGGETKHLRDGRGVIVQGDGTATFRQPVNFADQANYLTFDTLGDLCFGKSFNMLLRPDNRFAIDLIGNAARRHLICGTYLPLHEYHLDKWLFRQIAAGRERYMQYSRLQAAERMSLSSSTAGDKGSKEERKDFFYHLTHAIDPNTGERGFPSPTELWAESNLLIIAGSDTTSTALAATVHYLLHSPRAMEKLTQEVFEVFPLSDELSGGVERITGQSASSIKLPYLRACLDEAMRLSPSVPGLLPREVMPGGATIDGVDIPAGTIVGVPHYTLHRNARYYERVDEYWPERWLVGATIAGGVVTREAVDKAVGAFCPFSIGARGCIGKGTSDIASNTPRSATEKNFEDDQSPNSVSLLTDRLITHRRSGLHTTHHRPGPYYLPV</sequence>
<keyword evidence="8 15" id="KW-1133">Transmembrane helix</keyword>
<proteinExistence type="inferred from homology"/>
<dbReference type="PANTHER" id="PTHR24305">
    <property type="entry name" value="CYTOCHROME P450"/>
    <property type="match status" value="1"/>
</dbReference>
<evidence type="ECO:0000256" key="1">
    <source>
        <dbReference type="ARBA" id="ARBA00001971"/>
    </source>
</evidence>
<keyword evidence="16" id="KW-1185">Reference proteome</keyword>
<reference evidence="17" key="2">
    <citation type="submission" date="2020-04" db="EMBL/GenBank/DDBJ databases">
        <authorList>
            <consortium name="NCBI Genome Project"/>
        </authorList>
    </citation>
    <scope>NUCLEOTIDE SEQUENCE</scope>
    <source>
        <strain evidence="17">CBS 342.82</strain>
    </source>
</reference>
<dbReference type="GO" id="GO:0020037">
    <property type="term" value="F:heme binding"/>
    <property type="evidence" value="ECO:0007669"/>
    <property type="project" value="InterPro"/>
</dbReference>
<feature type="transmembrane region" description="Helical" evidence="15">
    <location>
        <begin position="6"/>
        <end position="29"/>
    </location>
</feature>
<comment type="subcellular location">
    <subcellularLocation>
        <location evidence="2">Membrane</location>
    </subcellularLocation>
</comment>
<evidence type="ECO:0000256" key="6">
    <source>
        <dbReference type="ARBA" id="ARBA00022692"/>
    </source>
</evidence>
<evidence type="ECO:0000256" key="12">
    <source>
        <dbReference type="ARBA" id="ARBA00023136"/>
    </source>
</evidence>
<dbReference type="InterPro" id="IPR001128">
    <property type="entry name" value="Cyt_P450"/>
</dbReference>
<evidence type="ECO:0000256" key="11">
    <source>
        <dbReference type="ARBA" id="ARBA00023033"/>
    </source>
</evidence>
<evidence type="ECO:0000313" key="17">
    <source>
        <dbReference type="RefSeq" id="XP_033456239.1"/>
    </source>
</evidence>
<organism evidence="17">
    <name type="scientific">Dissoconium aciculare CBS 342.82</name>
    <dbReference type="NCBI Taxonomy" id="1314786"/>
    <lineage>
        <taxon>Eukaryota</taxon>
        <taxon>Fungi</taxon>
        <taxon>Dikarya</taxon>
        <taxon>Ascomycota</taxon>
        <taxon>Pezizomycotina</taxon>
        <taxon>Dothideomycetes</taxon>
        <taxon>Dothideomycetidae</taxon>
        <taxon>Mycosphaerellales</taxon>
        <taxon>Dissoconiaceae</taxon>
        <taxon>Dissoconium</taxon>
    </lineage>
</organism>
<dbReference type="InterPro" id="IPR017972">
    <property type="entry name" value="Cyt_P450_CS"/>
</dbReference>
<evidence type="ECO:0000256" key="10">
    <source>
        <dbReference type="ARBA" id="ARBA00023004"/>
    </source>
</evidence>
<gene>
    <name evidence="17" type="ORF">K489DRAFT_384113</name>
</gene>
<dbReference type="Gene3D" id="1.10.630.10">
    <property type="entry name" value="Cytochrome P450"/>
    <property type="match status" value="1"/>
</dbReference>
<feature type="binding site" description="axial binding residue" evidence="13">
    <location>
        <position position="483"/>
    </location>
    <ligand>
        <name>heme</name>
        <dbReference type="ChEBI" id="CHEBI:30413"/>
    </ligand>
    <ligandPart>
        <name>Fe</name>
        <dbReference type="ChEBI" id="CHEBI:18248"/>
    </ligandPart>
</feature>
<dbReference type="GO" id="GO:0016020">
    <property type="term" value="C:membrane"/>
    <property type="evidence" value="ECO:0007669"/>
    <property type="project" value="UniProtKB-SubCell"/>
</dbReference>
<dbReference type="PROSITE" id="PS00086">
    <property type="entry name" value="CYTOCHROME_P450"/>
    <property type="match status" value="1"/>
</dbReference>
<evidence type="ECO:0000313" key="16">
    <source>
        <dbReference type="Proteomes" id="UP000504637"/>
    </source>
</evidence>
<dbReference type="GO" id="GO:1902181">
    <property type="term" value="P:verruculogen biosynthetic process"/>
    <property type="evidence" value="ECO:0007669"/>
    <property type="project" value="UniProtKB-ARBA"/>
</dbReference>
<dbReference type="FunFam" id="1.10.630.10:FF:000063">
    <property type="entry name" value="Cytochrome P450 monooxygenase"/>
    <property type="match status" value="1"/>
</dbReference>
<evidence type="ECO:0000256" key="14">
    <source>
        <dbReference type="RuleBase" id="RU000461"/>
    </source>
</evidence>
<dbReference type="Pfam" id="PF00067">
    <property type="entry name" value="p450"/>
    <property type="match status" value="1"/>
</dbReference>
<dbReference type="InterPro" id="IPR036396">
    <property type="entry name" value="Cyt_P450_sf"/>
</dbReference>
<evidence type="ECO:0000256" key="7">
    <source>
        <dbReference type="ARBA" id="ARBA00022723"/>
    </source>
</evidence>
<comment type="cofactor">
    <cofactor evidence="1 13">
        <name>heme</name>
        <dbReference type="ChEBI" id="CHEBI:30413"/>
    </cofactor>
</comment>
<evidence type="ECO:0000256" key="2">
    <source>
        <dbReference type="ARBA" id="ARBA00004370"/>
    </source>
</evidence>
<dbReference type="AlphaFoldDB" id="A0A6J3LU87"/>
<dbReference type="PRINTS" id="PR00385">
    <property type="entry name" value="P450"/>
</dbReference>
<reference evidence="17" key="3">
    <citation type="submission" date="2025-08" db="UniProtKB">
        <authorList>
            <consortium name="RefSeq"/>
        </authorList>
    </citation>
    <scope>IDENTIFICATION</scope>
    <source>
        <strain evidence="17">CBS 342.82</strain>
    </source>
</reference>
<keyword evidence="10 13" id="KW-0408">Iron</keyword>
<keyword evidence="11 14" id="KW-0503">Monooxygenase</keyword>
<evidence type="ECO:0000256" key="9">
    <source>
        <dbReference type="ARBA" id="ARBA00023002"/>
    </source>
</evidence>
<keyword evidence="9 14" id="KW-0560">Oxidoreductase</keyword>
<dbReference type="GO" id="GO:0016705">
    <property type="term" value="F:oxidoreductase activity, acting on paired donors, with incorporation or reduction of molecular oxygen"/>
    <property type="evidence" value="ECO:0007669"/>
    <property type="project" value="InterPro"/>
</dbReference>
<comment type="similarity">
    <text evidence="4 14">Belongs to the cytochrome P450 family.</text>
</comment>
<dbReference type="GO" id="GO:0005506">
    <property type="term" value="F:iron ion binding"/>
    <property type="evidence" value="ECO:0007669"/>
    <property type="project" value="InterPro"/>
</dbReference>
<dbReference type="Proteomes" id="UP000504637">
    <property type="component" value="Unplaced"/>
</dbReference>
<dbReference type="InterPro" id="IPR050121">
    <property type="entry name" value="Cytochrome_P450_monoxygenase"/>
</dbReference>
<evidence type="ECO:0000256" key="15">
    <source>
        <dbReference type="SAM" id="Phobius"/>
    </source>
</evidence>
<protein>
    <submittedName>
        <fullName evidence="17">Cytochrome P450</fullName>
    </submittedName>
</protein>
<accession>A0A6J3LU87</accession>
<dbReference type="GeneID" id="54363581"/>
<evidence type="ECO:0000256" key="8">
    <source>
        <dbReference type="ARBA" id="ARBA00022989"/>
    </source>
</evidence>
<evidence type="ECO:0000256" key="13">
    <source>
        <dbReference type="PIRSR" id="PIRSR602401-1"/>
    </source>
</evidence>
<evidence type="ECO:0000256" key="5">
    <source>
        <dbReference type="ARBA" id="ARBA00022617"/>
    </source>
</evidence>
<keyword evidence="5 13" id="KW-0349">Heme</keyword>
<dbReference type="GO" id="GO:0004497">
    <property type="term" value="F:monooxygenase activity"/>
    <property type="evidence" value="ECO:0007669"/>
    <property type="project" value="UniProtKB-KW"/>
</dbReference>
<keyword evidence="12 15" id="KW-0472">Membrane</keyword>
<dbReference type="PANTHER" id="PTHR24305:SF237">
    <property type="entry name" value="CYTOCHROME P450 MONOOXYGENASE ATNE-RELATED"/>
    <property type="match status" value="1"/>
</dbReference>
<dbReference type="InterPro" id="IPR002401">
    <property type="entry name" value="Cyt_P450_E_grp-I"/>
</dbReference>
<dbReference type="OrthoDB" id="1470350at2759"/>
<reference evidence="17" key="1">
    <citation type="submission" date="2020-01" db="EMBL/GenBank/DDBJ databases">
        <authorList>
            <consortium name="DOE Joint Genome Institute"/>
            <person name="Haridas S."/>
            <person name="Albert R."/>
            <person name="Binder M."/>
            <person name="Bloem J."/>
            <person name="Labutti K."/>
            <person name="Salamov A."/>
            <person name="Andreopoulos B."/>
            <person name="Baker S.E."/>
            <person name="Barry K."/>
            <person name="Bills G."/>
            <person name="Bluhm B.H."/>
            <person name="Cannon C."/>
            <person name="Castanera R."/>
            <person name="Culley D.E."/>
            <person name="Daum C."/>
            <person name="Ezra D."/>
            <person name="Gonzalez J.B."/>
            <person name="Henrissat B."/>
            <person name="Kuo A."/>
            <person name="Liang C."/>
            <person name="Lipzen A."/>
            <person name="Lutzoni F."/>
            <person name="Magnuson J."/>
            <person name="Mondo S."/>
            <person name="Nolan M."/>
            <person name="Ohm R."/>
            <person name="Pangilinan J."/>
            <person name="Park H.-J."/>
            <person name="Ramirez L."/>
            <person name="Alfaro M."/>
            <person name="Sun H."/>
            <person name="Tritt A."/>
            <person name="Yoshinaga Y."/>
            <person name="Zwiers L.-H."/>
            <person name="Turgeon B.G."/>
            <person name="Goodwin S.B."/>
            <person name="Spatafora J.W."/>
            <person name="Crous P.W."/>
            <person name="Grigoriev I.V."/>
        </authorList>
    </citation>
    <scope>NUCLEOTIDE SEQUENCE</scope>
    <source>
        <strain evidence="17">CBS 342.82</strain>
    </source>
</reference>
<keyword evidence="6 15" id="KW-0812">Transmembrane</keyword>
<dbReference type="SUPFAM" id="SSF48264">
    <property type="entry name" value="Cytochrome P450"/>
    <property type="match status" value="1"/>
</dbReference>
<evidence type="ECO:0000256" key="4">
    <source>
        <dbReference type="ARBA" id="ARBA00010617"/>
    </source>
</evidence>
<dbReference type="PRINTS" id="PR00463">
    <property type="entry name" value="EP450I"/>
</dbReference>